<sequence length="424" mass="46170">MTDPAGGYGWRAGPAGAAARAQRSLGDDAPAIGVLLLPRALESFILRDQAEDLLSAPGLFAVEPARISYGAYLRLPAAVGDGLAATQAKRLKLPGVPRLIVIFHPLQYPLARGLIAQHPDAELWYWQWDRFDAAYDASPRQRDRLQELHLAASLRATKNVVVTDALGALVHEEGGAPELIPLAADSFPAPDPGATVVAVSLGHLGHRTDWKLLRAVAEGMPELVLLLIGAWHDAESGHDEDFQACRSAPNLVWLGQRSDDEAARLIALADVGIVPFERSDFNETGLPYRILKYARLGRRTVSRDLAGVRTWANAVTTAETPEEWITALRAHAGARVRPDAELREWAFAQTAHAQNRPLWERIEALGIESGRLGSERGSSRDDPNRQEPPGNSPKHRPLGDATSSDDTPSRSRRKRRVRTPDSAG</sequence>
<dbReference type="RefSeq" id="WP_270027913.1">
    <property type="nucleotide sequence ID" value="NZ_JAPDDP010000055.1"/>
</dbReference>
<feature type="region of interest" description="Disordered" evidence="1">
    <location>
        <begin position="370"/>
        <end position="424"/>
    </location>
</feature>
<accession>A0A9X3NBS0</accession>
<gene>
    <name evidence="2" type="ORF">OJ997_24655</name>
</gene>
<comment type="caution">
    <text evidence="2">The sequence shown here is derived from an EMBL/GenBank/DDBJ whole genome shotgun (WGS) entry which is preliminary data.</text>
</comment>
<organism evidence="2 3">
    <name type="scientific">Solirubrobacter phytolaccae</name>
    <dbReference type="NCBI Taxonomy" id="1404360"/>
    <lineage>
        <taxon>Bacteria</taxon>
        <taxon>Bacillati</taxon>
        <taxon>Actinomycetota</taxon>
        <taxon>Thermoleophilia</taxon>
        <taxon>Solirubrobacterales</taxon>
        <taxon>Solirubrobacteraceae</taxon>
        <taxon>Solirubrobacter</taxon>
    </lineage>
</organism>
<reference evidence="2" key="1">
    <citation type="submission" date="2022-10" db="EMBL/GenBank/DDBJ databases">
        <title>The WGS of Solirubrobacter phytolaccae KCTC 29190.</title>
        <authorList>
            <person name="Jiang Z."/>
        </authorList>
    </citation>
    <scope>NUCLEOTIDE SEQUENCE</scope>
    <source>
        <strain evidence="2">KCTC 29190</strain>
    </source>
</reference>
<proteinExistence type="predicted"/>
<dbReference type="SUPFAM" id="SSF53756">
    <property type="entry name" value="UDP-Glycosyltransferase/glycogen phosphorylase"/>
    <property type="match status" value="1"/>
</dbReference>
<evidence type="ECO:0000313" key="3">
    <source>
        <dbReference type="Proteomes" id="UP001147653"/>
    </source>
</evidence>
<dbReference type="Gene3D" id="3.40.50.2000">
    <property type="entry name" value="Glycogen Phosphorylase B"/>
    <property type="match status" value="1"/>
</dbReference>
<evidence type="ECO:0000256" key="1">
    <source>
        <dbReference type="SAM" id="MobiDB-lite"/>
    </source>
</evidence>
<feature type="compositionally biased region" description="Basic and acidic residues" evidence="1">
    <location>
        <begin position="373"/>
        <end position="385"/>
    </location>
</feature>
<dbReference type="AlphaFoldDB" id="A0A9X3NBS0"/>
<name>A0A9X3NBS0_9ACTN</name>
<protein>
    <recommendedName>
        <fullName evidence="4">Glycosyltransferase</fullName>
    </recommendedName>
</protein>
<evidence type="ECO:0008006" key="4">
    <source>
        <dbReference type="Google" id="ProtNLM"/>
    </source>
</evidence>
<dbReference type="Proteomes" id="UP001147653">
    <property type="component" value="Unassembled WGS sequence"/>
</dbReference>
<evidence type="ECO:0000313" key="2">
    <source>
        <dbReference type="EMBL" id="MDA0183523.1"/>
    </source>
</evidence>
<dbReference type="EMBL" id="JAPDDP010000055">
    <property type="protein sequence ID" value="MDA0183523.1"/>
    <property type="molecule type" value="Genomic_DNA"/>
</dbReference>
<keyword evidence="3" id="KW-1185">Reference proteome</keyword>